<comment type="similarity">
    <text evidence="1 4">Belongs to the DapA family.</text>
</comment>
<comment type="caution">
    <text evidence="7">The sequence shown here is derived from an EMBL/GenBank/DDBJ whole genome shotgun (WGS) entry which is preliminary data.</text>
</comment>
<dbReference type="PANTHER" id="PTHR12128:SF66">
    <property type="entry name" value="4-HYDROXY-2-OXOGLUTARATE ALDOLASE, MITOCHONDRIAL"/>
    <property type="match status" value="1"/>
</dbReference>
<dbReference type="PIRSF" id="PIRSF001365">
    <property type="entry name" value="DHDPS"/>
    <property type="match status" value="1"/>
</dbReference>
<organism evidence="7 8">
    <name type="scientific">Allorhodopirellula solitaria</name>
    <dbReference type="NCBI Taxonomy" id="2527987"/>
    <lineage>
        <taxon>Bacteria</taxon>
        <taxon>Pseudomonadati</taxon>
        <taxon>Planctomycetota</taxon>
        <taxon>Planctomycetia</taxon>
        <taxon>Pirellulales</taxon>
        <taxon>Pirellulaceae</taxon>
        <taxon>Allorhodopirellula</taxon>
    </lineage>
</organism>
<dbReference type="CDD" id="cd00408">
    <property type="entry name" value="DHDPS-like"/>
    <property type="match status" value="1"/>
</dbReference>
<keyword evidence="8" id="KW-1185">Reference proteome</keyword>
<name>A0A5C5XUH2_9BACT</name>
<evidence type="ECO:0000256" key="3">
    <source>
        <dbReference type="ARBA" id="ARBA00023270"/>
    </source>
</evidence>
<feature type="active site" description="Proton donor/acceptor" evidence="5">
    <location>
        <position position="142"/>
    </location>
</feature>
<dbReference type="Proteomes" id="UP000318053">
    <property type="component" value="Unassembled WGS sequence"/>
</dbReference>
<evidence type="ECO:0000256" key="6">
    <source>
        <dbReference type="PIRSR" id="PIRSR001365-2"/>
    </source>
</evidence>
<dbReference type="SMART" id="SM01130">
    <property type="entry name" value="DHDPS"/>
    <property type="match status" value="1"/>
</dbReference>
<dbReference type="InterPro" id="IPR002220">
    <property type="entry name" value="DapA-like"/>
</dbReference>
<evidence type="ECO:0000256" key="2">
    <source>
        <dbReference type="ARBA" id="ARBA00023239"/>
    </source>
</evidence>
<dbReference type="EC" id="4.3.3.7" evidence="7"/>
<evidence type="ECO:0000313" key="7">
    <source>
        <dbReference type="EMBL" id="TWT66201.1"/>
    </source>
</evidence>
<dbReference type="AlphaFoldDB" id="A0A5C5XUH2"/>
<keyword evidence="3" id="KW-0704">Schiff base</keyword>
<feature type="active site" description="Schiff-base intermediate with substrate" evidence="5">
    <location>
        <position position="170"/>
    </location>
</feature>
<dbReference type="Pfam" id="PF00701">
    <property type="entry name" value="DHDPS"/>
    <property type="match status" value="1"/>
</dbReference>
<proteinExistence type="inferred from homology"/>
<dbReference type="Gene3D" id="3.20.20.70">
    <property type="entry name" value="Aldolase class I"/>
    <property type="match status" value="1"/>
</dbReference>
<dbReference type="GO" id="GO:0008840">
    <property type="term" value="F:4-hydroxy-tetrahydrodipicolinate synthase activity"/>
    <property type="evidence" value="ECO:0007669"/>
    <property type="project" value="UniProtKB-EC"/>
</dbReference>
<evidence type="ECO:0000313" key="8">
    <source>
        <dbReference type="Proteomes" id="UP000318053"/>
    </source>
</evidence>
<protein>
    <submittedName>
        <fullName evidence="7">4-hydroxy-tetrahydrodipicolinate synthase</fullName>
        <ecNumber evidence="7">4.3.3.7</ecNumber>
    </submittedName>
</protein>
<dbReference type="OrthoDB" id="9771791at2"/>
<dbReference type="PRINTS" id="PR00146">
    <property type="entry name" value="DHPICSNTHASE"/>
</dbReference>
<dbReference type="PROSITE" id="PS00666">
    <property type="entry name" value="DHDPS_2"/>
    <property type="match status" value="1"/>
</dbReference>
<dbReference type="InterPro" id="IPR013785">
    <property type="entry name" value="Aldolase_TIM"/>
</dbReference>
<dbReference type="PANTHER" id="PTHR12128">
    <property type="entry name" value="DIHYDRODIPICOLINATE SYNTHASE"/>
    <property type="match status" value="1"/>
</dbReference>
<dbReference type="InterPro" id="IPR020624">
    <property type="entry name" value="Schiff_base-form_aldolases_CS"/>
</dbReference>
<sequence length="348" mass="37916">MSSLTEHPNRITGILTPNITPVDAEGRVDEERLREYVDWLIQRGVDGLYPNGSTGEFVRFTPQERRRIVQVVVDQTAGRVPVLAGAAEANVEETIAACHAYGAMGVRAVAVVAPFYYQLSSDAVHAYFTQIARSVDVDVTLYNIPMFASPIDVETVTRLALEQPRIIGIKDSSGDLPNMLRMMAAIRPQRADFSFLTGWDASLAPMLIAGIDGGTNATSGVVPELTRAIHRSVREGSIDRAMRQQYDLLALFDAMIGLGEFPDGFRAGARARGWNLGDGRVPYSNARRDELAAAQPRIASMVHSVLEGLDQPSGEGTSERAAIAKHRDGLATVESVVKQVMQRLKTAR</sequence>
<dbReference type="GO" id="GO:0005829">
    <property type="term" value="C:cytosol"/>
    <property type="evidence" value="ECO:0007669"/>
    <property type="project" value="TreeGrafter"/>
</dbReference>
<dbReference type="RefSeq" id="WP_146391999.1">
    <property type="nucleotide sequence ID" value="NZ_SJPK01000006.1"/>
</dbReference>
<dbReference type="SUPFAM" id="SSF51569">
    <property type="entry name" value="Aldolase"/>
    <property type="match status" value="1"/>
</dbReference>
<evidence type="ECO:0000256" key="4">
    <source>
        <dbReference type="PIRNR" id="PIRNR001365"/>
    </source>
</evidence>
<dbReference type="EMBL" id="SJPK01000006">
    <property type="protein sequence ID" value="TWT66201.1"/>
    <property type="molecule type" value="Genomic_DNA"/>
</dbReference>
<dbReference type="PROSITE" id="PS00665">
    <property type="entry name" value="DHDPS_1"/>
    <property type="match status" value="1"/>
</dbReference>
<dbReference type="InterPro" id="IPR020625">
    <property type="entry name" value="Schiff_base-form_aldolases_AS"/>
</dbReference>
<gene>
    <name evidence="7" type="primary">dapA_2</name>
    <name evidence="7" type="ORF">CA85_30650</name>
</gene>
<evidence type="ECO:0000256" key="5">
    <source>
        <dbReference type="PIRSR" id="PIRSR001365-1"/>
    </source>
</evidence>
<dbReference type="GO" id="GO:0044281">
    <property type="term" value="P:small molecule metabolic process"/>
    <property type="evidence" value="ECO:0007669"/>
    <property type="project" value="UniProtKB-ARBA"/>
</dbReference>
<keyword evidence="2 4" id="KW-0456">Lyase</keyword>
<feature type="binding site" evidence="6">
    <location>
        <position position="54"/>
    </location>
    <ligand>
        <name>pyruvate</name>
        <dbReference type="ChEBI" id="CHEBI:15361"/>
    </ligand>
</feature>
<evidence type="ECO:0000256" key="1">
    <source>
        <dbReference type="ARBA" id="ARBA00007592"/>
    </source>
</evidence>
<reference evidence="7 8" key="1">
    <citation type="submission" date="2019-02" db="EMBL/GenBank/DDBJ databases">
        <title>Deep-cultivation of Planctomycetes and their phenomic and genomic characterization uncovers novel biology.</title>
        <authorList>
            <person name="Wiegand S."/>
            <person name="Jogler M."/>
            <person name="Boedeker C."/>
            <person name="Pinto D."/>
            <person name="Vollmers J."/>
            <person name="Rivas-Marin E."/>
            <person name="Kohn T."/>
            <person name="Peeters S.H."/>
            <person name="Heuer A."/>
            <person name="Rast P."/>
            <person name="Oberbeckmann S."/>
            <person name="Bunk B."/>
            <person name="Jeske O."/>
            <person name="Meyerdierks A."/>
            <person name="Storesund J.E."/>
            <person name="Kallscheuer N."/>
            <person name="Luecker S."/>
            <person name="Lage O.M."/>
            <person name="Pohl T."/>
            <person name="Merkel B.J."/>
            <person name="Hornburger P."/>
            <person name="Mueller R.-W."/>
            <person name="Bruemmer F."/>
            <person name="Labrenz M."/>
            <person name="Spormann A.M."/>
            <person name="Op Den Camp H."/>
            <person name="Overmann J."/>
            <person name="Amann R."/>
            <person name="Jetten M.S.M."/>
            <person name="Mascher T."/>
            <person name="Medema M.H."/>
            <person name="Devos D.P."/>
            <person name="Kaster A.-K."/>
            <person name="Ovreas L."/>
            <person name="Rohde M."/>
            <person name="Galperin M.Y."/>
            <person name="Jogler C."/>
        </authorList>
    </citation>
    <scope>NUCLEOTIDE SEQUENCE [LARGE SCALE GENOMIC DNA]</scope>
    <source>
        <strain evidence="7 8">CA85</strain>
    </source>
</reference>
<accession>A0A5C5XUH2</accession>